<sequence>MEHAGMVKMFKTLEELGLKGFLGVSVSVYEGSLMEFFANGKVIANTIVSFVANRKIVITKSVFAEAFQLPTEGLVGFTDLPVKAVAEMKMRFSAKALCAKAGSFDVVTSEKFDLMVAISAGLKMIPHTADLEDSEEEVDFAQTCSQPVTFSSPTDNFDAVAELKTVKRVIESLESKVDMVRDTQTYMRHDSDIFRRAFFRKMGEMVTSVNATT</sequence>
<name>A0A2Z7C6N1_9LAMI</name>
<proteinExistence type="predicted"/>
<accession>A0A2Z7C6N1</accession>
<dbReference type="Proteomes" id="UP000250235">
    <property type="component" value="Unassembled WGS sequence"/>
</dbReference>
<protein>
    <submittedName>
        <fullName evidence="1">Uncharacterized protein</fullName>
    </submittedName>
</protein>
<reference evidence="1 2" key="1">
    <citation type="journal article" date="2015" name="Proc. Natl. Acad. Sci. U.S.A.">
        <title>The resurrection genome of Boea hygrometrica: A blueprint for survival of dehydration.</title>
        <authorList>
            <person name="Xiao L."/>
            <person name="Yang G."/>
            <person name="Zhang L."/>
            <person name="Yang X."/>
            <person name="Zhao S."/>
            <person name="Ji Z."/>
            <person name="Zhou Q."/>
            <person name="Hu M."/>
            <person name="Wang Y."/>
            <person name="Chen M."/>
            <person name="Xu Y."/>
            <person name="Jin H."/>
            <person name="Xiao X."/>
            <person name="Hu G."/>
            <person name="Bao F."/>
            <person name="Hu Y."/>
            <person name="Wan P."/>
            <person name="Li L."/>
            <person name="Deng X."/>
            <person name="Kuang T."/>
            <person name="Xiang C."/>
            <person name="Zhu J.K."/>
            <person name="Oliver M.J."/>
            <person name="He Y."/>
        </authorList>
    </citation>
    <scope>NUCLEOTIDE SEQUENCE [LARGE SCALE GENOMIC DNA]</scope>
    <source>
        <strain evidence="2">cv. XS01</strain>
    </source>
</reference>
<dbReference type="OrthoDB" id="1751168at2759"/>
<evidence type="ECO:0000313" key="1">
    <source>
        <dbReference type="EMBL" id="KZV40227.1"/>
    </source>
</evidence>
<dbReference type="AlphaFoldDB" id="A0A2Z7C6N1"/>
<keyword evidence="2" id="KW-1185">Reference proteome</keyword>
<dbReference type="EMBL" id="KV000488">
    <property type="protein sequence ID" value="KZV40227.1"/>
    <property type="molecule type" value="Genomic_DNA"/>
</dbReference>
<organism evidence="1 2">
    <name type="scientific">Dorcoceras hygrometricum</name>
    <dbReference type="NCBI Taxonomy" id="472368"/>
    <lineage>
        <taxon>Eukaryota</taxon>
        <taxon>Viridiplantae</taxon>
        <taxon>Streptophyta</taxon>
        <taxon>Embryophyta</taxon>
        <taxon>Tracheophyta</taxon>
        <taxon>Spermatophyta</taxon>
        <taxon>Magnoliopsida</taxon>
        <taxon>eudicotyledons</taxon>
        <taxon>Gunneridae</taxon>
        <taxon>Pentapetalae</taxon>
        <taxon>asterids</taxon>
        <taxon>lamiids</taxon>
        <taxon>Lamiales</taxon>
        <taxon>Gesneriaceae</taxon>
        <taxon>Didymocarpoideae</taxon>
        <taxon>Trichosporeae</taxon>
        <taxon>Loxocarpinae</taxon>
        <taxon>Dorcoceras</taxon>
    </lineage>
</organism>
<evidence type="ECO:0000313" key="2">
    <source>
        <dbReference type="Proteomes" id="UP000250235"/>
    </source>
</evidence>
<gene>
    <name evidence="1" type="ORF">F511_15940</name>
</gene>